<keyword evidence="1" id="KW-1133">Transmembrane helix</keyword>
<evidence type="ECO:0000256" key="1">
    <source>
        <dbReference type="SAM" id="Phobius"/>
    </source>
</evidence>
<evidence type="ECO:0000313" key="3">
    <source>
        <dbReference type="Proteomes" id="UP000625711"/>
    </source>
</evidence>
<comment type="caution">
    <text evidence="2">The sequence shown here is derived from an EMBL/GenBank/DDBJ whole genome shotgun (WGS) entry which is preliminary data.</text>
</comment>
<name>A0A834IUE9_RHYFE</name>
<sequence length="378" mass="42765">MVLCSVSSDRKQYKMLVLYSVNLWMVTFIISTVSNFIIGNVNCQGTSDRMWSELGRVTGLFLHQCIIDDIEAENNVTHANDNIGFIFQDCFKRKGLQALDRASNRDVIEITKNVLLVRWKNDTDLFSSINRRTRSMNATRSSSLMTSIDWRRKIVNFFKTRLLKIKLRSFSIGNYSKSEARHRRKDSMMSQLMMFGLVAAGFIVIPMGFQFLAVLGGKALLLAKLALLLSSINGLKKIATSQMNYGLYSAGHSGAPCKNYIECYGQVYYNDYALDVVHFPSFSFFGLPRWFYYTTGDGVDFDQGTEENGNDIYFSFDIDTDPSIESGHFDRHWPHEGGAHADIGFAHDLALSGPGYSSYHSTLYPREDTVPETSTLVN</sequence>
<reference evidence="2" key="1">
    <citation type="submission" date="2020-08" db="EMBL/GenBank/DDBJ databases">
        <title>Genome sequencing and assembly of the red palm weevil Rhynchophorus ferrugineus.</title>
        <authorList>
            <person name="Dias G.B."/>
            <person name="Bergman C.M."/>
            <person name="Manee M."/>
        </authorList>
    </citation>
    <scope>NUCLEOTIDE SEQUENCE</scope>
    <source>
        <strain evidence="2">AA-2017</strain>
        <tissue evidence="2">Whole larva</tissue>
    </source>
</reference>
<keyword evidence="1" id="KW-0472">Membrane</keyword>
<dbReference type="PANTHER" id="PTHR21879">
    <property type="entry name" value="FI03362P-RELATED-RELATED"/>
    <property type="match status" value="1"/>
</dbReference>
<organism evidence="2 3">
    <name type="scientific">Rhynchophorus ferrugineus</name>
    <name type="common">Red palm weevil</name>
    <name type="synonym">Curculio ferrugineus</name>
    <dbReference type="NCBI Taxonomy" id="354439"/>
    <lineage>
        <taxon>Eukaryota</taxon>
        <taxon>Metazoa</taxon>
        <taxon>Ecdysozoa</taxon>
        <taxon>Arthropoda</taxon>
        <taxon>Hexapoda</taxon>
        <taxon>Insecta</taxon>
        <taxon>Pterygota</taxon>
        <taxon>Neoptera</taxon>
        <taxon>Endopterygota</taxon>
        <taxon>Coleoptera</taxon>
        <taxon>Polyphaga</taxon>
        <taxon>Cucujiformia</taxon>
        <taxon>Curculionidae</taxon>
        <taxon>Dryophthorinae</taxon>
        <taxon>Rhynchophorus</taxon>
    </lineage>
</organism>
<feature type="transmembrane region" description="Helical" evidence="1">
    <location>
        <begin position="192"/>
        <end position="213"/>
    </location>
</feature>
<dbReference type="OrthoDB" id="7683472at2759"/>
<dbReference type="InterPro" id="IPR012464">
    <property type="entry name" value="DUF1676"/>
</dbReference>
<keyword evidence="3" id="KW-1185">Reference proteome</keyword>
<dbReference type="Proteomes" id="UP000625711">
    <property type="component" value="Unassembled WGS sequence"/>
</dbReference>
<accession>A0A834IUE9</accession>
<gene>
    <name evidence="2" type="ORF">GWI33_006546</name>
</gene>
<dbReference type="AlphaFoldDB" id="A0A834IUE9"/>
<dbReference type="PANTHER" id="PTHR21879:SF8">
    <property type="entry name" value="OSIRIS 23"/>
    <property type="match status" value="1"/>
</dbReference>
<evidence type="ECO:0000313" key="2">
    <source>
        <dbReference type="EMBL" id="KAF7286251.1"/>
    </source>
</evidence>
<keyword evidence="1" id="KW-0812">Transmembrane</keyword>
<dbReference type="GO" id="GO:0016020">
    <property type="term" value="C:membrane"/>
    <property type="evidence" value="ECO:0007669"/>
    <property type="project" value="TreeGrafter"/>
</dbReference>
<protein>
    <submittedName>
        <fullName evidence="2">Uncharacterized protein</fullName>
    </submittedName>
</protein>
<proteinExistence type="predicted"/>
<dbReference type="Pfam" id="PF07898">
    <property type="entry name" value="DUF1676"/>
    <property type="match status" value="1"/>
</dbReference>
<dbReference type="EMBL" id="JAACXV010000032">
    <property type="protein sequence ID" value="KAF7286251.1"/>
    <property type="molecule type" value="Genomic_DNA"/>
</dbReference>
<feature type="transmembrane region" description="Helical" evidence="1">
    <location>
        <begin position="16"/>
        <end position="41"/>
    </location>
</feature>